<accession>A0A830ZT32</accession>
<name>A0A830ZT32_ERWAM</name>
<comment type="caution">
    <text evidence="2">The sequence shown here is derived from an EMBL/GenBank/DDBJ whole genome shotgun (WGS) entry which is preliminary data.</text>
</comment>
<dbReference type="Proteomes" id="UP000013111">
    <property type="component" value="Unassembled WGS sequence"/>
</dbReference>
<proteinExistence type="predicted"/>
<organism evidence="2 3">
    <name type="scientific">Erwinia amylovora NBRC 12687 = CFBP 1232</name>
    <dbReference type="NCBI Taxonomy" id="1219359"/>
    <lineage>
        <taxon>Bacteria</taxon>
        <taxon>Pseudomonadati</taxon>
        <taxon>Pseudomonadota</taxon>
        <taxon>Gammaproteobacteria</taxon>
        <taxon>Enterobacterales</taxon>
        <taxon>Erwiniaceae</taxon>
        <taxon>Erwinia</taxon>
    </lineage>
</organism>
<dbReference type="RefSeq" id="WP_004157637.1">
    <property type="nucleotide sequence ID" value="NZ_BAYW01000009.1"/>
</dbReference>
<protein>
    <submittedName>
        <fullName evidence="2">Uncharacterized protein</fullName>
    </submittedName>
</protein>
<dbReference type="AlphaFoldDB" id="A0A830ZT32"/>
<evidence type="ECO:0000313" key="3">
    <source>
        <dbReference type="Proteomes" id="UP000013111"/>
    </source>
</evidence>
<feature type="compositionally biased region" description="Low complexity" evidence="1">
    <location>
        <begin position="1"/>
        <end position="17"/>
    </location>
</feature>
<gene>
    <name evidence="2" type="ORF">BN437_1888</name>
</gene>
<dbReference type="EMBL" id="CAPB01000020">
    <property type="protein sequence ID" value="CCO93818.1"/>
    <property type="molecule type" value="Genomic_DNA"/>
</dbReference>
<reference evidence="2 3" key="2">
    <citation type="submission" date="2013-04" db="EMBL/GenBank/DDBJ databases">
        <title>Comparative genomics of 12 strains of Erwinia amylovora identifies a pan-genome with a large conserved core and provides insights into host specificity.</title>
        <authorList>
            <person name="Mann R.A."/>
            <person name="Smits T.H.M."/>
            <person name="Buehlmann A."/>
            <person name="Blom J."/>
            <person name="Goesmann A."/>
            <person name="Frey J.E."/>
            <person name="Plummer K.M."/>
            <person name="Beer S.V."/>
            <person name="Luck J."/>
            <person name="Duffy B."/>
            <person name="Rodoni B."/>
        </authorList>
    </citation>
    <scope>NUCLEOTIDE SEQUENCE [LARGE SCALE GENOMIC DNA]</scope>
    <source>
        <strain evidence="3">CFBP 1232</strain>
    </source>
</reference>
<sequence>MQSTRTGTGSLTSRNTSQSPVLAQQSQDYCARNGIRFQCADDDGQLIAGCRYTLMFPDGRSEAGVTDEHGVTGWHYAESADDISLHILTD</sequence>
<feature type="region of interest" description="Disordered" evidence="1">
    <location>
        <begin position="1"/>
        <end position="23"/>
    </location>
</feature>
<evidence type="ECO:0000256" key="1">
    <source>
        <dbReference type="SAM" id="MobiDB-lite"/>
    </source>
</evidence>
<reference evidence="2 3" key="1">
    <citation type="submission" date="2012-11" db="EMBL/GenBank/DDBJ databases">
        <authorList>
            <person name="Linke B."/>
        </authorList>
    </citation>
    <scope>NUCLEOTIDE SEQUENCE [LARGE SCALE GENOMIC DNA]</scope>
    <source>
        <strain evidence="3">CFBP 1232</strain>
    </source>
</reference>
<dbReference type="GeneID" id="97606084"/>
<evidence type="ECO:0000313" key="2">
    <source>
        <dbReference type="EMBL" id="CCO93818.1"/>
    </source>
</evidence>